<dbReference type="PANTHER" id="PTHR47241">
    <property type="entry name" value="FINGER PROTEIN, PUTATIVE-RELATED"/>
    <property type="match status" value="1"/>
</dbReference>
<dbReference type="Proteomes" id="UP001142489">
    <property type="component" value="Unassembled WGS sequence"/>
</dbReference>
<dbReference type="AlphaFoldDB" id="A0A9Q0XSA5"/>
<feature type="region of interest" description="Disordered" evidence="1">
    <location>
        <begin position="272"/>
        <end position="304"/>
    </location>
</feature>
<evidence type="ECO:0000256" key="1">
    <source>
        <dbReference type="SAM" id="MobiDB-lite"/>
    </source>
</evidence>
<dbReference type="GO" id="GO:0046983">
    <property type="term" value="F:protein dimerization activity"/>
    <property type="evidence" value="ECO:0007669"/>
    <property type="project" value="InterPro"/>
</dbReference>
<evidence type="ECO:0000313" key="4">
    <source>
        <dbReference type="Proteomes" id="UP001142489"/>
    </source>
</evidence>
<name>A0A9Q0XSA5_9SAUR</name>
<protein>
    <recommendedName>
        <fullName evidence="2">HAT C-terminal dimerisation domain-containing protein</fullName>
    </recommendedName>
</protein>
<reference evidence="3" key="1">
    <citation type="journal article" date="2023" name="DNA Res.">
        <title>Chromosome-level genome assembly of Phrynocephalus forsythii using third-generation DNA sequencing and Hi-C analysis.</title>
        <authorList>
            <person name="Qi Y."/>
            <person name="Zhao W."/>
            <person name="Zhao Y."/>
            <person name="Niu C."/>
            <person name="Cao S."/>
            <person name="Zhang Y."/>
        </authorList>
    </citation>
    <scope>NUCLEOTIDE SEQUENCE</scope>
    <source>
        <tissue evidence="3">Muscle</tissue>
    </source>
</reference>
<keyword evidence="4" id="KW-1185">Reference proteome</keyword>
<organism evidence="3 4">
    <name type="scientific">Phrynocephalus forsythii</name>
    <dbReference type="NCBI Taxonomy" id="171643"/>
    <lineage>
        <taxon>Eukaryota</taxon>
        <taxon>Metazoa</taxon>
        <taxon>Chordata</taxon>
        <taxon>Craniata</taxon>
        <taxon>Vertebrata</taxon>
        <taxon>Euteleostomi</taxon>
        <taxon>Lepidosauria</taxon>
        <taxon>Squamata</taxon>
        <taxon>Bifurcata</taxon>
        <taxon>Unidentata</taxon>
        <taxon>Episquamata</taxon>
        <taxon>Toxicofera</taxon>
        <taxon>Iguania</taxon>
        <taxon>Acrodonta</taxon>
        <taxon>Agamidae</taxon>
        <taxon>Agaminae</taxon>
        <taxon>Phrynocephalus</taxon>
    </lineage>
</organism>
<dbReference type="InterPro" id="IPR052865">
    <property type="entry name" value="Zinc_finger_BED"/>
</dbReference>
<gene>
    <name evidence="3" type="ORF">JRQ81_016469</name>
</gene>
<dbReference type="PANTHER" id="PTHR47241:SF1">
    <property type="entry name" value="BED-TYPE DOMAIN-CONTAINING PROTEIN"/>
    <property type="match status" value="1"/>
</dbReference>
<accession>A0A9Q0XSA5</accession>
<dbReference type="OrthoDB" id="109171at2759"/>
<sequence length="505" mass="55307">MALREWAPEGEVNRGFMVTDAGHNMINAVDRAGIHGIMCAAHKLHLVVGDAIGLGAPKDSWDEGTLETKALLDKCRKIIGHFSHSVKASRMMRERQAETGRPEHFLIQDVTTQWNSTYEMVKRLVEQRQVVEYVLSHTPVLPGGMVLDIGATEWLTLSQMVGILQPFDVTTHVLSSYNASLGHVLPLVNALRQRLEASIREETDLLPKSRALADRLLTGVDTCLSPLRREKVYQMACLCDPHIKGSLAGSAADLNSWKTELCRQVRRAASNQAQAFPRAHGSQSDAEEESSQGSSSSSAPGVYTQRPGSVPAANYLASALAMAVTSSVEAREEEEPEPALTMVREYMAEPLQPLTLDPLHYWARKADIWPALSTLALDLLSIPPTSVQSERVFSHMGDVLSPRHSRLDPETMERLTFIRFNLSTLGLPQHSKTLVQSRSAMGSFKTGLPCSNMHYQSNTYACLPAILPASQLGFLSASLTSCLQACLPAYKPTCLADPVPTCLTT</sequence>
<dbReference type="GO" id="GO:0005634">
    <property type="term" value="C:nucleus"/>
    <property type="evidence" value="ECO:0007669"/>
    <property type="project" value="TreeGrafter"/>
</dbReference>
<dbReference type="SUPFAM" id="SSF53098">
    <property type="entry name" value="Ribonuclease H-like"/>
    <property type="match status" value="1"/>
</dbReference>
<evidence type="ECO:0000259" key="2">
    <source>
        <dbReference type="Pfam" id="PF05699"/>
    </source>
</evidence>
<dbReference type="EMBL" id="JAPFRF010000007">
    <property type="protein sequence ID" value="KAJ7326710.1"/>
    <property type="molecule type" value="Genomic_DNA"/>
</dbReference>
<feature type="domain" description="HAT C-terminal dimerisation" evidence="2">
    <location>
        <begin position="344"/>
        <end position="422"/>
    </location>
</feature>
<dbReference type="InterPro" id="IPR008906">
    <property type="entry name" value="HATC_C_dom"/>
</dbReference>
<comment type="caution">
    <text evidence="3">The sequence shown here is derived from an EMBL/GenBank/DDBJ whole genome shotgun (WGS) entry which is preliminary data.</text>
</comment>
<proteinExistence type="predicted"/>
<evidence type="ECO:0000313" key="3">
    <source>
        <dbReference type="EMBL" id="KAJ7326710.1"/>
    </source>
</evidence>
<dbReference type="InterPro" id="IPR012337">
    <property type="entry name" value="RNaseH-like_sf"/>
</dbReference>
<dbReference type="Pfam" id="PF05699">
    <property type="entry name" value="Dimer_Tnp_hAT"/>
    <property type="match status" value="1"/>
</dbReference>